<evidence type="ECO:0000256" key="3">
    <source>
        <dbReference type="ARBA" id="ARBA00022723"/>
    </source>
</evidence>
<keyword evidence="2" id="KW-0808">Transferase</keyword>
<comment type="caution">
    <text evidence="9">The sequence shown here is derived from an EMBL/GenBank/DDBJ whole genome shotgun (WGS) entry which is preliminary data.</text>
</comment>
<keyword evidence="4" id="KW-0547">Nucleotide-binding</keyword>
<dbReference type="Pfam" id="PF22973">
    <property type="entry name" value="GWD1_pHisD"/>
    <property type="match status" value="2"/>
</dbReference>
<evidence type="ECO:0000256" key="4">
    <source>
        <dbReference type="ARBA" id="ARBA00022741"/>
    </source>
</evidence>
<keyword evidence="5" id="KW-0418">Kinase</keyword>
<comment type="cofactor">
    <cofactor evidence="1">
        <name>Mg(2+)</name>
        <dbReference type="ChEBI" id="CHEBI:18420"/>
    </cofactor>
</comment>
<dbReference type="InterPro" id="IPR054481">
    <property type="entry name" value="GWD1_pHisD"/>
</dbReference>
<evidence type="ECO:0000313" key="10">
    <source>
        <dbReference type="Proteomes" id="UP000489600"/>
    </source>
</evidence>
<evidence type="ECO:0000256" key="5">
    <source>
        <dbReference type="ARBA" id="ARBA00022777"/>
    </source>
</evidence>
<evidence type="ECO:0000259" key="8">
    <source>
        <dbReference type="Pfam" id="PF22973"/>
    </source>
</evidence>
<dbReference type="GO" id="GO:0046872">
    <property type="term" value="F:metal ion binding"/>
    <property type="evidence" value="ECO:0007669"/>
    <property type="project" value="UniProtKB-KW"/>
</dbReference>
<keyword evidence="3" id="KW-0479">Metal-binding</keyword>
<dbReference type="Proteomes" id="UP000489600">
    <property type="component" value="Unassembled WGS sequence"/>
</dbReference>
<keyword evidence="6" id="KW-0067">ATP-binding</keyword>
<dbReference type="PANTHER" id="PTHR46999:SF4">
    <property type="entry name" value="ALPHA-GLUCAN WATER DIKINASE 2"/>
    <property type="match status" value="1"/>
</dbReference>
<evidence type="ECO:0000313" key="9">
    <source>
        <dbReference type="EMBL" id="VVA92521.1"/>
    </source>
</evidence>
<dbReference type="AlphaFoldDB" id="A0A565ASZ2"/>
<dbReference type="OrthoDB" id="6123450at2759"/>
<evidence type="ECO:0000256" key="7">
    <source>
        <dbReference type="ARBA" id="ARBA00022842"/>
    </source>
</evidence>
<sequence>MMFSGHYKQKRSLTVYNYKFLLIDDIDVFTKEVIRVGPGAVLSTLVNRFDPSLRKIANLGSYGLLVCVNELIVVQNKVYSKPTVIITNKVTEEEEIPDGVVAVLTPTMIDILSHVSIRARNSKAFQNKVYSKPTVMITNKVTEEEEIPDGVVAVLTPSMIDVLSHVSIRARNSKTCSTVCFNL</sequence>
<evidence type="ECO:0000256" key="1">
    <source>
        <dbReference type="ARBA" id="ARBA00001946"/>
    </source>
</evidence>
<dbReference type="GO" id="GO:0016301">
    <property type="term" value="F:kinase activity"/>
    <property type="evidence" value="ECO:0007669"/>
    <property type="project" value="UniProtKB-KW"/>
</dbReference>
<proteinExistence type="predicted"/>
<keyword evidence="10" id="KW-1185">Reference proteome</keyword>
<name>A0A565ASZ2_9BRAS</name>
<feature type="domain" description="Alpha-glucan water dikinase phosphohistidine-like" evidence="8">
    <location>
        <begin position="125"/>
        <end position="182"/>
    </location>
</feature>
<gene>
    <name evidence="9" type="ORF">ANE_LOCUS2966</name>
</gene>
<reference evidence="9" key="1">
    <citation type="submission" date="2019-07" db="EMBL/GenBank/DDBJ databases">
        <authorList>
            <person name="Dittberner H."/>
        </authorList>
    </citation>
    <scope>NUCLEOTIDE SEQUENCE [LARGE SCALE GENOMIC DNA]</scope>
</reference>
<accession>A0A565ASZ2</accession>
<dbReference type="GO" id="GO:0005524">
    <property type="term" value="F:ATP binding"/>
    <property type="evidence" value="ECO:0007669"/>
    <property type="project" value="UniProtKB-KW"/>
</dbReference>
<organism evidence="9 10">
    <name type="scientific">Arabis nemorensis</name>
    <dbReference type="NCBI Taxonomy" id="586526"/>
    <lineage>
        <taxon>Eukaryota</taxon>
        <taxon>Viridiplantae</taxon>
        <taxon>Streptophyta</taxon>
        <taxon>Embryophyta</taxon>
        <taxon>Tracheophyta</taxon>
        <taxon>Spermatophyta</taxon>
        <taxon>Magnoliopsida</taxon>
        <taxon>eudicotyledons</taxon>
        <taxon>Gunneridae</taxon>
        <taxon>Pentapetalae</taxon>
        <taxon>rosids</taxon>
        <taxon>malvids</taxon>
        <taxon>Brassicales</taxon>
        <taxon>Brassicaceae</taxon>
        <taxon>Arabideae</taxon>
        <taxon>Arabis</taxon>
    </lineage>
</organism>
<feature type="domain" description="Alpha-glucan water dikinase phosphohistidine-like" evidence="8">
    <location>
        <begin position="61"/>
        <end position="124"/>
    </location>
</feature>
<protein>
    <recommendedName>
        <fullName evidence="8">Alpha-glucan water dikinase phosphohistidine-like domain-containing protein</fullName>
    </recommendedName>
</protein>
<keyword evidence="7" id="KW-0460">Magnesium</keyword>
<dbReference type="PANTHER" id="PTHR46999">
    <property type="entry name" value="ALPHA-GLUCAN WATER DIKINASE 1, CHLOROPLASTIC-RELATED"/>
    <property type="match status" value="1"/>
</dbReference>
<evidence type="ECO:0000256" key="6">
    <source>
        <dbReference type="ARBA" id="ARBA00022840"/>
    </source>
</evidence>
<dbReference type="EMBL" id="CABITT030000001">
    <property type="protein sequence ID" value="VVA92521.1"/>
    <property type="molecule type" value="Genomic_DNA"/>
</dbReference>
<evidence type="ECO:0000256" key="2">
    <source>
        <dbReference type="ARBA" id="ARBA00022679"/>
    </source>
</evidence>